<dbReference type="Pfam" id="PF08012">
    <property type="entry name" value="DUF1702"/>
    <property type="match status" value="1"/>
</dbReference>
<evidence type="ECO:0000313" key="1">
    <source>
        <dbReference type="EMBL" id="MFC5064230.1"/>
    </source>
</evidence>
<proteinExistence type="predicted"/>
<keyword evidence="2" id="KW-1185">Reference proteome</keyword>
<reference evidence="2" key="1">
    <citation type="journal article" date="2019" name="Int. J. Syst. Evol. Microbiol.">
        <title>The Global Catalogue of Microorganisms (GCM) 10K type strain sequencing project: providing services to taxonomists for standard genome sequencing and annotation.</title>
        <authorList>
            <consortium name="The Broad Institute Genomics Platform"/>
            <consortium name="The Broad Institute Genome Sequencing Center for Infectious Disease"/>
            <person name="Wu L."/>
            <person name="Ma J."/>
        </authorList>
    </citation>
    <scope>NUCLEOTIDE SEQUENCE [LARGE SCALE GENOMIC DNA]</scope>
    <source>
        <strain evidence="2">CGMCC 4.7093</strain>
    </source>
</reference>
<sequence>MTTVIGRLRRRLLAPTEADVRFASRGFPVVGTPAVRALERVPAAVVRGFRSGIDGSPLEEVATRATAEAPDLRGFHHEGAVMAACVVDAMDPRGRGRARALLTGPARAHVLLGWIGVGFALAKLPRPVWSRAVPDLDDLDHQAVMSWLAVDGYAFDLAFFDHRRWLDRAGRVPAFAWRGDSAGVPHVIDQGFGRALWFVHGADVDAVGIAVNRFGAHRRADLWAGVGLAATLAGGAGAEDLRRLARTGDAGELGLGAVFAATAATAAATDTGMVPDHVATGVHALSGLPVADAVAVGEATAPRPDETDPGEYLRWRARIRRRLAVTSPVLRSA</sequence>
<protein>
    <submittedName>
        <fullName evidence="1">DUF1702 family protein</fullName>
    </submittedName>
</protein>
<dbReference type="EMBL" id="JBHSIV010000021">
    <property type="protein sequence ID" value="MFC5064230.1"/>
    <property type="molecule type" value="Genomic_DNA"/>
</dbReference>
<accession>A0ABV9YMV5</accession>
<dbReference type="Proteomes" id="UP001595947">
    <property type="component" value="Unassembled WGS sequence"/>
</dbReference>
<dbReference type="InterPro" id="IPR012964">
    <property type="entry name" value="DUF1702"/>
</dbReference>
<name>A0ABV9YMV5_9PSEU</name>
<comment type="caution">
    <text evidence="1">The sequence shown here is derived from an EMBL/GenBank/DDBJ whole genome shotgun (WGS) entry which is preliminary data.</text>
</comment>
<organism evidence="1 2">
    <name type="scientific">Actinomycetospora atypica</name>
    <dbReference type="NCBI Taxonomy" id="1290095"/>
    <lineage>
        <taxon>Bacteria</taxon>
        <taxon>Bacillati</taxon>
        <taxon>Actinomycetota</taxon>
        <taxon>Actinomycetes</taxon>
        <taxon>Pseudonocardiales</taxon>
        <taxon>Pseudonocardiaceae</taxon>
        <taxon>Actinomycetospora</taxon>
    </lineage>
</organism>
<gene>
    <name evidence="1" type="ORF">ACFPBZ_18550</name>
</gene>
<evidence type="ECO:0000313" key="2">
    <source>
        <dbReference type="Proteomes" id="UP001595947"/>
    </source>
</evidence>
<dbReference type="RefSeq" id="WP_378037578.1">
    <property type="nucleotide sequence ID" value="NZ_JBHSIV010000021.1"/>
</dbReference>